<comment type="caution">
    <text evidence="2">The sequence shown here is derived from an EMBL/GenBank/DDBJ whole genome shotgun (WGS) entry which is preliminary data.</text>
</comment>
<dbReference type="RefSeq" id="WP_214156567.1">
    <property type="nucleotide sequence ID" value="NZ_JAHBAY010000005.1"/>
</dbReference>
<evidence type="ECO:0000259" key="1">
    <source>
        <dbReference type="Pfam" id="PF19054"/>
    </source>
</evidence>
<protein>
    <submittedName>
        <fullName evidence="2">Helix-turn-helix domain-containing protein</fullName>
    </submittedName>
</protein>
<reference evidence="2 3" key="1">
    <citation type="submission" date="2021-05" db="EMBL/GenBank/DDBJ databases">
        <title>Kineosporia and Streptomyces sp. nov. two new marine actinobacteria isolated from Coral.</title>
        <authorList>
            <person name="Buangrab K."/>
            <person name="Sutthacheep M."/>
            <person name="Yeemin T."/>
            <person name="Harunari E."/>
            <person name="Igarashi Y."/>
            <person name="Kanchanasin P."/>
            <person name="Tanasupawat S."/>
            <person name="Phongsopitanun W."/>
        </authorList>
    </citation>
    <scope>NUCLEOTIDE SEQUENCE [LARGE SCALE GENOMIC DNA]</scope>
    <source>
        <strain evidence="2 3">J2-2</strain>
    </source>
</reference>
<dbReference type="Proteomes" id="UP001197247">
    <property type="component" value="Unassembled WGS sequence"/>
</dbReference>
<proteinExistence type="predicted"/>
<evidence type="ECO:0000313" key="2">
    <source>
        <dbReference type="EMBL" id="MBT0770280.1"/>
    </source>
</evidence>
<dbReference type="EMBL" id="JAHBAY010000005">
    <property type="protein sequence ID" value="MBT0770280.1"/>
    <property type="molecule type" value="Genomic_DNA"/>
</dbReference>
<accession>A0ABS5TGR0</accession>
<evidence type="ECO:0000313" key="3">
    <source>
        <dbReference type="Proteomes" id="UP001197247"/>
    </source>
</evidence>
<keyword evidence="3" id="KW-1185">Reference proteome</keyword>
<feature type="domain" description="DUF5753" evidence="1">
    <location>
        <begin position="104"/>
        <end position="268"/>
    </location>
</feature>
<dbReference type="Pfam" id="PF19054">
    <property type="entry name" value="DUF5753"/>
    <property type="match status" value="1"/>
</dbReference>
<organism evidence="2 3">
    <name type="scientific">Kineosporia corallincola</name>
    <dbReference type="NCBI Taxonomy" id="2835133"/>
    <lineage>
        <taxon>Bacteria</taxon>
        <taxon>Bacillati</taxon>
        <taxon>Actinomycetota</taxon>
        <taxon>Actinomycetes</taxon>
        <taxon>Kineosporiales</taxon>
        <taxon>Kineosporiaceae</taxon>
        <taxon>Kineosporia</taxon>
    </lineage>
</organism>
<gene>
    <name evidence="2" type="ORF">KIH74_15165</name>
</gene>
<sequence>MTGTATMGRTGSARRALARHLMKLKDESGLTYEQLTDLGLPRRSSWNRWKNRQSLPNQATVDWVCRRLGADDELRERMVELAGASSKPTWYEQQGRTLPTTPGFTTLLELEEIASRIDIFSPLLVPGLVQSPSYQRAVFDAAPGLTMSAAQRLADIRKQRQERVIGHGAQFRVVLGEEVLTRQVGGSQTMREQVEYLVGLDGREDVDVFVLPFSAGAHPGGRGQFIVLDFPARVDEPSFSYAEGYSGAECSEDPEVVEDFKERLDIILGMSIPIREYTR</sequence>
<dbReference type="InterPro" id="IPR043917">
    <property type="entry name" value="DUF5753"/>
</dbReference>
<name>A0ABS5TGR0_9ACTN</name>